<comment type="catalytic activity">
    <reaction evidence="12">
        <text>holo-[ACP] + malonyl-CoA = malonyl-[ACP] + CoA</text>
        <dbReference type="Rhea" id="RHEA:41792"/>
        <dbReference type="Rhea" id="RHEA-COMP:9623"/>
        <dbReference type="Rhea" id="RHEA-COMP:9685"/>
        <dbReference type="ChEBI" id="CHEBI:57287"/>
        <dbReference type="ChEBI" id="CHEBI:57384"/>
        <dbReference type="ChEBI" id="CHEBI:64479"/>
        <dbReference type="ChEBI" id="CHEBI:78449"/>
        <dbReference type="EC" id="2.3.1.39"/>
    </reaction>
</comment>
<evidence type="ECO:0000256" key="10">
    <source>
        <dbReference type="ARBA" id="ARBA00033756"/>
    </source>
</evidence>
<comment type="catalytic activity">
    <reaction evidence="14">
        <text>a 2,3-saturated acyl-[ACP] + NAD(+) = a (2E)-enoyl-[ACP] + NADH + H(+)</text>
        <dbReference type="Rhea" id="RHEA:10240"/>
        <dbReference type="Rhea" id="RHEA-COMP:9925"/>
        <dbReference type="Rhea" id="RHEA-COMP:9926"/>
        <dbReference type="ChEBI" id="CHEBI:15378"/>
        <dbReference type="ChEBI" id="CHEBI:57540"/>
        <dbReference type="ChEBI" id="CHEBI:57945"/>
        <dbReference type="ChEBI" id="CHEBI:78784"/>
        <dbReference type="ChEBI" id="CHEBI:78785"/>
        <dbReference type="EC" id="1.3.1.9"/>
    </reaction>
</comment>
<dbReference type="OrthoDB" id="4251012at2759"/>
<evidence type="ECO:0000313" key="18">
    <source>
        <dbReference type="EMBL" id="PVI03116.1"/>
    </source>
</evidence>
<protein>
    <submittedName>
        <fullName evidence="18">Beta subunit of fatty acid synthase</fullName>
    </submittedName>
</protein>
<dbReference type="SMART" id="SM00827">
    <property type="entry name" value="PKS_AT"/>
    <property type="match status" value="1"/>
</dbReference>
<dbReference type="InterPro" id="IPR003965">
    <property type="entry name" value="Fatty_acid_synthase"/>
</dbReference>
<gene>
    <name evidence="18" type="ORF">DM02DRAFT_558682</name>
</gene>
<keyword evidence="5" id="KW-0521">NADP</keyword>
<evidence type="ECO:0000256" key="9">
    <source>
        <dbReference type="ARBA" id="ARBA00023268"/>
    </source>
</evidence>
<dbReference type="Gene3D" id="3.20.20.70">
    <property type="entry name" value="Aldolase class I"/>
    <property type="match status" value="1"/>
</dbReference>
<organism evidence="18 19">
    <name type="scientific">Periconia macrospinosa</name>
    <dbReference type="NCBI Taxonomy" id="97972"/>
    <lineage>
        <taxon>Eukaryota</taxon>
        <taxon>Fungi</taxon>
        <taxon>Dikarya</taxon>
        <taxon>Ascomycota</taxon>
        <taxon>Pezizomycotina</taxon>
        <taxon>Dothideomycetes</taxon>
        <taxon>Pleosporomycetidae</taxon>
        <taxon>Pleosporales</taxon>
        <taxon>Massarineae</taxon>
        <taxon>Periconiaceae</taxon>
        <taxon>Periconia</taxon>
    </lineage>
</organism>
<dbReference type="GO" id="GO:0004314">
    <property type="term" value="F:[acyl-carrier-protein] S-malonyltransferase activity"/>
    <property type="evidence" value="ECO:0007669"/>
    <property type="project" value="UniProtKB-EC"/>
</dbReference>
<evidence type="ECO:0000256" key="14">
    <source>
        <dbReference type="ARBA" id="ARBA00048572"/>
    </source>
</evidence>
<evidence type="ECO:0000256" key="15">
    <source>
        <dbReference type="ARBA" id="ARBA00048835"/>
    </source>
</evidence>
<evidence type="ECO:0000313" key="19">
    <source>
        <dbReference type="Proteomes" id="UP000244855"/>
    </source>
</evidence>
<evidence type="ECO:0000256" key="11">
    <source>
        <dbReference type="ARBA" id="ARBA00048237"/>
    </source>
</evidence>
<dbReference type="Pfam" id="PF00698">
    <property type="entry name" value="Acyl_transf_1"/>
    <property type="match status" value="1"/>
</dbReference>
<evidence type="ECO:0000256" key="7">
    <source>
        <dbReference type="ARBA" id="ARBA00023027"/>
    </source>
</evidence>
<dbReference type="InterPro" id="IPR002539">
    <property type="entry name" value="MaoC-like_dom"/>
</dbReference>
<dbReference type="Pfam" id="PF08354">
    <property type="entry name" value="Fas1-AflB-like_hel"/>
    <property type="match status" value="1"/>
</dbReference>
<dbReference type="PIRSF" id="PIRSF005562">
    <property type="entry name" value="FAS_yeast_beta"/>
    <property type="match status" value="1"/>
</dbReference>
<dbReference type="Pfam" id="PF01575">
    <property type="entry name" value="MaoC_dehydratas"/>
    <property type="match status" value="1"/>
</dbReference>
<keyword evidence="7" id="KW-0520">NAD</keyword>
<proteinExistence type="inferred from homology"/>
<dbReference type="FunFam" id="3.30.70.3330:FF:000001">
    <property type="entry name" value="Fatty acid synthase subunit beta dehydratase"/>
    <property type="match status" value="1"/>
</dbReference>
<dbReference type="InterPro" id="IPR039569">
    <property type="entry name" value="FAS1-like_DH_region"/>
</dbReference>
<dbReference type="InterPro" id="IPR050830">
    <property type="entry name" value="Fungal_FAS"/>
</dbReference>
<reference evidence="18 19" key="1">
    <citation type="journal article" date="2018" name="Sci. Rep.">
        <title>Comparative genomics provides insights into the lifestyle and reveals functional heterogeneity of dark septate endophytic fungi.</title>
        <authorList>
            <person name="Knapp D.G."/>
            <person name="Nemeth J.B."/>
            <person name="Barry K."/>
            <person name="Hainaut M."/>
            <person name="Henrissat B."/>
            <person name="Johnson J."/>
            <person name="Kuo A."/>
            <person name="Lim J.H.P."/>
            <person name="Lipzen A."/>
            <person name="Nolan M."/>
            <person name="Ohm R.A."/>
            <person name="Tamas L."/>
            <person name="Grigoriev I.V."/>
            <person name="Spatafora J.W."/>
            <person name="Nagy L.G."/>
            <person name="Kovacs G.M."/>
        </authorList>
    </citation>
    <scope>NUCLEOTIDE SEQUENCE [LARGE SCALE GENOMIC DNA]</scope>
    <source>
        <strain evidence="18 19">DSE2036</strain>
    </source>
</reference>
<comment type="catalytic activity">
    <reaction evidence="1">
        <text>a (3R)-hydroxyacyl-[ACP] = a (2E)-enoyl-[ACP] + H2O</text>
        <dbReference type="Rhea" id="RHEA:13097"/>
        <dbReference type="Rhea" id="RHEA-COMP:9925"/>
        <dbReference type="Rhea" id="RHEA-COMP:9945"/>
        <dbReference type="ChEBI" id="CHEBI:15377"/>
        <dbReference type="ChEBI" id="CHEBI:78784"/>
        <dbReference type="ChEBI" id="CHEBI:78827"/>
        <dbReference type="EC" id="4.2.1.59"/>
    </reaction>
</comment>
<comment type="similarity">
    <text evidence="2">Belongs to the fungal fatty acid synthetase subunit beta family.</text>
</comment>
<dbReference type="GO" id="GO:0019171">
    <property type="term" value="F:(3R)-hydroxyacyl-[acyl-carrier-protein] dehydratase activity"/>
    <property type="evidence" value="ECO:0007669"/>
    <property type="project" value="UniProtKB-EC"/>
</dbReference>
<dbReference type="GO" id="GO:0004313">
    <property type="term" value="F:[acyl-carrier-protein] S-acetyltransferase activity"/>
    <property type="evidence" value="ECO:0007669"/>
    <property type="project" value="UniProtKB-EC"/>
</dbReference>
<dbReference type="Pfam" id="PF13452">
    <property type="entry name" value="FAS1_DH_region"/>
    <property type="match status" value="1"/>
</dbReference>
<dbReference type="PANTHER" id="PTHR10982:SF21">
    <property type="entry name" value="FATTY ACID SYNTHASE SUBUNIT BETA"/>
    <property type="match status" value="1"/>
</dbReference>
<dbReference type="Gene3D" id="3.30.1120.100">
    <property type="match status" value="1"/>
</dbReference>
<dbReference type="InterPro" id="IPR040883">
    <property type="entry name" value="FAS_meander"/>
</dbReference>
<dbReference type="GO" id="GO:0006633">
    <property type="term" value="P:fatty acid biosynthetic process"/>
    <property type="evidence" value="ECO:0007669"/>
    <property type="project" value="InterPro"/>
</dbReference>
<keyword evidence="4" id="KW-0378">Hydrolase</keyword>
<dbReference type="Gene3D" id="6.20.240.10">
    <property type="match status" value="1"/>
</dbReference>
<feature type="active site" description="For acetyltransferase activity" evidence="16">
    <location>
        <position position="98"/>
    </location>
</feature>
<keyword evidence="3" id="KW-0808">Transferase</keyword>
<evidence type="ECO:0000256" key="8">
    <source>
        <dbReference type="ARBA" id="ARBA00023239"/>
    </source>
</evidence>
<dbReference type="GO" id="GO:0004312">
    <property type="term" value="F:fatty acid synthase activity"/>
    <property type="evidence" value="ECO:0007669"/>
    <property type="project" value="InterPro"/>
</dbReference>
<evidence type="ECO:0000256" key="6">
    <source>
        <dbReference type="ARBA" id="ARBA00023002"/>
    </source>
</evidence>
<dbReference type="GO" id="GO:0004318">
    <property type="term" value="F:enoyl-[acyl-carrier-protein] reductase (NADH) activity"/>
    <property type="evidence" value="ECO:0007669"/>
    <property type="project" value="UniProtKB-EC"/>
</dbReference>
<comment type="catalytic activity">
    <reaction evidence="15">
        <text>holo-[ACP] + acetyl-CoA = acetyl-[ACP] + CoA</text>
        <dbReference type="Rhea" id="RHEA:41788"/>
        <dbReference type="Rhea" id="RHEA-COMP:9621"/>
        <dbReference type="Rhea" id="RHEA-COMP:9685"/>
        <dbReference type="ChEBI" id="CHEBI:57287"/>
        <dbReference type="ChEBI" id="CHEBI:57288"/>
        <dbReference type="ChEBI" id="CHEBI:64479"/>
        <dbReference type="ChEBI" id="CHEBI:78446"/>
        <dbReference type="EC" id="2.3.1.38"/>
    </reaction>
</comment>
<dbReference type="PANTHER" id="PTHR10982">
    <property type="entry name" value="MALONYL COA-ACYL CARRIER PROTEIN TRANSACYLASE"/>
    <property type="match status" value="1"/>
</dbReference>
<dbReference type="FunFam" id="3.20.20.70:FF:000078">
    <property type="entry name" value="Fatty acid synthase beta subunit dehydratase"/>
    <property type="match status" value="1"/>
</dbReference>
<evidence type="ECO:0000256" key="3">
    <source>
        <dbReference type="ARBA" id="ARBA00022679"/>
    </source>
</evidence>
<name>A0A2V1DYK5_9PLEO</name>
<accession>A0A2V1DYK5</accession>
<evidence type="ECO:0000256" key="1">
    <source>
        <dbReference type="ARBA" id="ARBA00001055"/>
    </source>
</evidence>
<dbReference type="Gene3D" id="3.40.366.10">
    <property type="entry name" value="Malonyl-Coenzyme A Acyl Carrier Protein, domain 2"/>
    <property type="match status" value="3"/>
</dbReference>
<dbReference type="PRINTS" id="PR01483">
    <property type="entry name" value="FASYNTHASE"/>
</dbReference>
<dbReference type="CDD" id="cd03447">
    <property type="entry name" value="FAS_MaoC"/>
    <property type="match status" value="1"/>
</dbReference>
<evidence type="ECO:0000256" key="5">
    <source>
        <dbReference type="ARBA" id="ARBA00022857"/>
    </source>
</evidence>
<dbReference type="Pfam" id="PF17951">
    <property type="entry name" value="FAS_meander"/>
    <property type="match status" value="1"/>
</dbReference>
<dbReference type="SUPFAM" id="SSF51412">
    <property type="entry name" value="Inosine monophosphate dehydrogenase (IMPDH)"/>
    <property type="match status" value="1"/>
</dbReference>
<dbReference type="Pfam" id="PF22235">
    <property type="entry name" value="FAS1_thioest_ins"/>
    <property type="match status" value="1"/>
</dbReference>
<dbReference type="EMBL" id="KZ805335">
    <property type="protein sequence ID" value="PVI03116.1"/>
    <property type="molecule type" value="Genomic_DNA"/>
</dbReference>
<keyword evidence="6" id="KW-0560">Oxidoreductase</keyword>
<dbReference type="Pfam" id="PF16073">
    <property type="entry name" value="SAT"/>
    <property type="match status" value="1"/>
</dbReference>
<dbReference type="InterPro" id="IPR001227">
    <property type="entry name" value="Ac_transferase_dom_sf"/>
</dbReference>
<dbReference type="InterPro" id="IPR016035">
    <property type="entry name" value="Acyl_Trfase/lysoPLipase"/>
</dbReference>
<dbReference type="GO" id="GO:0005835">
    <property type="term" value="C:fatty acid synthase complex"/>
    <property type="evidence" value="ECO:0007669"/>
    <property type="project" value="InterPro"/>
</dbReference>
<evidence type="ECO:0000256" key="13">
    <source>
        <dbReference type="ARBA" id="ARBA00048536"/>
    </source>
</evidence>
<dbReference type="InterPro" id="IPR013785">
    <property type="entry name" value="Aldolase_TIM"/>
</dbReference>
<dbReference type="InterPro" id="IPR032088">
    <property type="entry name" value="SAT"/>
</dbReference>
<dbReference type="GO" id="GO:0004321">
    <property type="term" value="F:fatty-acyl-CoA synthase activity"/>
    <property type="evidence" value="ECO:0007669"/>
    <property type="project" value="UniProtKB-EC"/>
</dbReference>
<dbReference type="SUPFAM" id="SSF54637">
    <property type="entry name" value="Thioesterase/thiol ester dehydrase-isomerase"/>
    <property type="match status" value="2"/>
</dbReference>
<feature type="active site" description="For malonyltransferase activity" evidence="16">
    <location>
        <position position="1629"/>
    </location>
</feature>
<evidence type="ECO:0000256" key="16">
    <source>
        <dbReference type="PIRSR" id="PIRSR005562-1"/>
    </source>
</evidence>
<evidence type="ECO:0000256" key="2">
    <source>
        <dbReference type="ARBA" id="ARBA00010009"/>
    </source>
</evidence>
<keyword evidence="8" id="KW-0456">Lyase</keyword>
<dbReference type="InterPro" id="IPR014043">
    <property type="entry name" value="Acyl_transferase_dom"/>
</dbReference>
<dbReference type="Gene3D" id="3.10.129.10">
    <property type="entry name" value="Hotdog Thioesterase"/>
    <property type="match status" value="1"/>
</dbReference>
<evidence type="ECO:0000259" key="17">
    <source>
        <dbReference type="SMART" id="SM00827"/>
    </source>
</evidence>
<comment type="catalytic activity">
    <reaction evidence="11">
        <text>acetyl-CoA + n malonyl-CoA + 2n NADPH + 4n H(+) = a long-chain-acyl-CoA + n CoA + n CO2 + 2n NADP(+).</text>
        <dbReference type="EC" id="2.3.1.86"/>
    </reaction>
</comment>
<keyword evidence="19" id="KW-1185">Reference proteome</keyword>
<keyword evidence="9" id="KW-0511">Multifunctional enzyme</keyword>
<comment type="subunit">
    <text evidence="10">[Alpha(6)beta(6)] hexamers of two multifunctional subunits (alpha and beta).</text>
</comment>
<dbReference type="Gene3D" id="3.30.70.3330">
    <property type="match status" value="1"/>
</dbReference>
<feature type="domain" description="Malonyl-CoA:ACP transacylase (MAT)" evidence="17">
    <location>
        <begin position="1485"/>
        <end position="1775"/>
    </location>
</feature>
<evidence type="ECO:0000256" key="4">
    <source>
        <dbReference type="ARBA" id="ARBA00022801"/>
    </source>
</evidence>
<dbReference type="SUPFAM" id="SSF52151">
    <property type="entry name" value="FabD/lysophospholipase-like"/>
    <property type="match status" value="2"/>
</dbReference>
<sequence>MLVYGPLVRELMNIALVTLETLMSRPETSAFYELHDIHIFDWLRPPYPEVELAYLALAPVSVPLNGLVSLCHYCIACKSLGLLPGELLELLGSITGHSQGIVVADAIARSTSWEDFYSYARVAIEMLFWVGFECHHEEIGTSLSKSEIKDSVESGEGKPSPMLAVRGLTEAKISTILTSVNRNLQPQHDVHIALVNSKENIIIAGPPKSLLGLNLHLRKIKAAESTDQSRLLFRKRKPVVDHQFLPISAPFHSPYLKDATARILASLSHLKLPSSDLRVPLYHTGTGEDLSRSGSSNITETLIRMVTVDRVNWPKTISHMTDSYVLDFGPGGIGALIHTLLRGAGTRVILASALSSMNKKIGAKAELFSSVMRPSAPNWAQSYRPRLIKGSQGRTALETKMTACMGVKPIMVAGMTPTTVHWDFVAAVTKAGYHVELAGGGYHNAPDMEAAIRKIANSIPPEASITCNLLYVSPRAMAWQIPLIRRLVQEGLPIDGLTIGAGVPSLDKAKEYVETLGLRHISFKPGSEQAIMDVLTIAKSFPKFTFGLQWTGGRGGGHHSFEDFHEPLIKTYGAIRECPNIVLIAGSGFGDSKSIYPYITGDWSKALGYHPMPIDGVLLGSRMMVAKEAHTSHGAKQLLIGAEGVSDSQWYDSYDKPVGGVITVTSEMGQPIHKLATRGVLLWREFDEKFFSIKDQSKRLAVIKKNRNYIIERLNCDFQKPWFGLNAGGENVDVEDMTYLEIVSRLIDLTYIKFQDRWVHASYEKLLIDFINRACERLPGDSTFDPHYGADPAKLLEAFKQSYPSAETEYLHPDDVSFFFGVCRRRGQKPVNFIPALDQNFETWFKKDSLWQSEDIDAVLGRDPQRTCIIQGPVAVQHCKSVDETSQDILDGIQTSIIERLTQDKYEIEESVTGFLSPTRKFGASSCLRDILVEESRGQLTLAFPSVGPLPEVQRFWEELHNMTHGWAQACLTDPTIQQGSQRRTNPIQAAFSPDRDSVIRIVYTVEKKIEAISLETKSGKPVIKMKSPDGLRISLMLYAQNPVAPGDICLELGFQFLPGGNACRIFEDLSRRNKRIKNFYSELWLGKRIGSLAASGVHREFSSGQMRIELADVRQFQAVIEASAPDQLVHGHQRTEVPIDYCIVLAWDAVVKPLLISSTDGDLLRLLHRSNEFAYCEGAEILRIGDEVETIARIGAINNQAGGKTIEVLAEIRRRGQPVVNITSSFFIRGTFDDYAKTFTFTEEPEMAIEVDSEKTAALLQSRSWLDLAWPASDLIGAALLFKVNTQATYDKSGSYTTLQVTGQVFLTTDMEATTKIGEVYFEAGTCHGNPVTDFLARHGTLTRRPVPLRNPGWRNPSEYFVRIPKNTKAYAKISKDSNPIHLTPAFARYAGLDKPVTHGMFTSAAVRNMVEQIIAESDATRFRRWSASFDDVVYPGDVLRLEIKHVSMLEGRIVVEVKAYNTETDVKVLEAKAEVDQAPTAYMFTGQGSQEKGMGMSLYEVSPAAKSIWDLGDKHLMNLYGFSILDIVQNDVKEVTVHFGGIRGRQLRNNYLAMKTKKTSPTGDIVEACMLEDLTPYSTCHTFRDERGLLFSTQFAQPAIVLMELAAYEDLKSKGLVQQNAPFAGHSLGEYAALGTIAGVLSVESLLSLVFYRGLAMQVAMKRDAQGNSGFSMVAVNPSRVSKSFDQKQLEDVVALIGRETRVLLEIVNYNVEGQQYVCAGHLRALWVLTQTLNRLHEDHKTTSSQDEIANLVLKILTQCPDSITDIQLSRGVATIPLNGIDVPFHSTYLRSGISIYREYLEEKILKENVDPQKLVGKFIPNVMGKPFSVDKEFVREVAECTGSAAIRELLDKWN</sequence>
<dbReference type="STRING" id="97972.A0A2V1DYK5"/>
<dbReference type="Proteomes" id="UP000244855">
    <property type="component" value="Unassembled WGS sequence"/>
</dbReference>
<comment type="catalytic activity">
    <reaction evidence="13">
        <text>(9Z)-octadecenoyl-[ACP] + H2O = (9Z)-octadecenoate + holo-[ACP] + H(+)</text>
        <dbReference type="Rhea" id="RHEA:15057"/>
        <dbReference type="Rhea" id="RHEA-COMP:9685"/>
        <dbReference type="Rhea" id="RHEA-COMP:9924"/>
        <dbReference type="ChEBI" id="CHEBI:15377"/>
        <dbReference type="ChEBI" id="CHEBI:15378"/>
        <dbReference type="ChEBI" id="CHEBI:30823"/>
        <dbReference type="ChEBI" id="CHEBI:64479"/>
        <dbReference type="ChEBI" id="CHEBI:78783"/>
        <dbReference type="EC" id="3.1.2.14"/>
    </reaction>
</comment>
<dbReference type="InterPro" id="IPR029069">
    <property type="entry name" value="HotDog_dom_sf"/>
</dbReference>
<dbReference type="GO" id="GO:0016297">
    <property type="term" value="F:fatty acyl-[ACP] hydrolase activity"/>
    <property type="evidence" value="ECO:0007669"/>
    <property type="project" value="UniProtKB-EC"/>
</dbReference>
<dbReference type="InterPro" id="IPR016452">
    <property type="entry name" value="Fas1/AflB-like"/>
</dbReference>
<dbReference type="Gene3D" id="6.10.140.1400">
    <property type="match status" value="1"/>
</dbReference>
<evidence type="ECO:0000256" key="12">
    <source>
        <dbReference type="ARBA" id="ARBA00048462"/>
    </source>
</evidence>
<dbReference type="Gene3D" id="1.20.930.70">
    <property type="match status" value="1"/>
</dbReference>
<dbReference type="InterPro" id="IPR013565">
    <property type="entry name" value="Fas1/AflB-like_central"/>
</dbReference>
<dbReference type="Gene3D" id="6.10.60.10">
    <property type="match status" value="1"/>
</dbReference>